<accession>A0ABP5EUZ5</accession>
<feature type="transmembrane region" description="Helical" evidence="1">
    <location>
        <begin position="128"/>
        <end position="144"/>
    </location>
</feature>
<feature type="transmembrane region" description="Helical" evidence="1">
    <location>
        <begin position="75"/>
        <end position="91"/>
    </location>
</feature>
<comment type="caution">
    <text evidence="3">The sequence shown here is derived from an EMBL/GenBank/DDBJ whole genome shotgun (WGS) entry which is preliminary data.</text>
</comment>
<feature type="transmembrane region" description="Helical" evidence="1">
    <location>
        <begin position="294"/>
        <end position="316"/>
    </location>
</feature>
<dbReference type="RefSeq" id="WP_344106438.1">
    <property type="nucleotide sequence ID" value="NZ_BAAAPC010000016.1"/>
</dbReference>
<evidence type="ECO:0000259" key="2">
    <source>
        <dbReference type="Pfam" id="PF04235"/>
    </source>
</evidence>
<keyword evidence="1" id="KW-1133">Transmembrane helix</keyword>
<gene>
    <name evidence="3" type="ORF">GCM10009799_37130</name>
</gene>
<sequence>MSHREGGSVPESRGKPRIDALDVLRGFALCGILLVNIGPITEMGYEATKALGPDDPRPPVHPAENILHMFVDGRFMPIFAFLFGIGFALFLESADSRADHPRLLLVRRLVMLAALGGLHMLLYPGEVLLSYAIVGLVVLLPATYLPRWAVLIGGVAGSIAGVTLVHGGPLLIPGLFLLGLGVARYGIPQTLDQRTGQVAIAFALFAAASVAAVVWQLSDGLTNTGFTTSSVVAGLLMAAAYVTAMCLLMRTPLQRALHAAFAPLGRMALTNYLSATLVVLLAGWLLDFSSHDQYGALFALAAGLLTAQWAFSTLWLRRFRYGPLEWAWRCVTWWEIVPLRRQPERTIGMAA</sequence>
<dbReference type="PANTHER" id="PTHR30590">
    <property type="entry name" value="INNER MEMBRANE PROTEIN"/>
    <property type="match status" value="1"/>
</dbReference>
<keyword evidence="1" id="KW-0472">Membrane</keyword>
<dbReference type="PANTHER" id="PTHR30590:SF3">
    <property type="entry name" value="HYPOTHETICAL MEMBRANE SPANNING PROTEIN"/>
    <property type="match status" value="1"/>
</dbReference>
<evidence type="ECO:0000313" key="4">
    <source>
        <dbReference type="Proteomes" id="UP001501585"/>
    </source>
</evidence>
<reference evidence="4" key="1">
    <citation type="journal article" date="2019" name="Int. J. Syst. Evol. Microbiol.">
        <title>The Global Catalogue of Microorganisms (GCM) 10K type strain sequencing project: providing services to taxonomists for standard genome sequencing and annotation.</title>
        <authorList>
            <consortium name="The Broad Institute Genomics Platform"/>
            <consortium name="The Broad Institute Genome Sequencing Center for Infectious Disease"/>
            <person name="Wu L."/>
            <person name="Ma J."/>
        </authorList>
    </citation>
    <scope>NUCLEOTIDE SEQUENCE [LARGE SCALE GENOMIC DNA]</scope>
    <source>
        <strain evidence="4">JCM 15313</strain>
    </source>
</reference>
<proteinExistence type="predicted"/>
<keyword evidence="4" id="KW-1185">Reference proteome</keyword>
<keyword evidence="1" id="KW-0812">Transmembrane</keyword>
<feature type="transmembrane region" description="Helical" evidence="1">
    <location>
        <begin position="269"/>
        <end position="288"/>
    </location>
</feature>
<feature type="transmembrane region" description="Helical" evidence="1">
    <location>
        <begin position="171"/>
        <end position="187"/>
    </location>
</feature>
<dbReference type="EMBL" id="BAAAPC010000016">
    <property type="protein sequence ID" value="GAA2006206.1"/>
    <property type="molecule type" value="Genomic_DNA"/>
</dbReference>
<evidence type="ECO:0000256" key="1">
    <source>
        <dbReference type="SAM" id="Phobius"/>
    </source>
</evidence>
<evidence type="ECO:0000313" key="3">
    <source>
        <dbReference type="EMBL" id="GAA2006206.1"/>
    </source>
</evidence>
<dbReference type="InterPro" id="IPR007349">
    <property type="entry name" value="DUF418"/>
</dbReference>
<feature type="transmembrane region" description="Helical" evidence="1">
    <location>
        <begin position="103"/>
        <end position="122"/>
    </location>
</feature>
<organism evidence="3 4">
    <name type="scientific">Nocardiopsis rhodophaea</name>
    <dbReference type="NCBI Taxonomy" id="280238"/>
    <lineage>
        <taxon>Bacteria</taxon>
        <taxon>Bacillati</taxon>
        <taxon>Actinomycetota</taxon>
        <taxon>Actinomycetes</taxon>
        <taxon>Streptosporangiales</taxon>
        <taxon>Nocardiopsidaceae</taxon>
        <taxon>Nocardiopsis</taxon>
    </lineage>
</organism>
<dbReference type="Pfam" id="PF04235">
    <property type="entry name" value="DUF418"/>
    <property type="match status" value="1"/>
</dbReference>
<protein>
    <recommendedName>
        <fullName evidence="2">DUF418 domain-containing protein</fullName>
    </recommendedName>
</protein>
<feature type="transmembrane region" description="Helical" evidence="1">
    <location>
        <begin position="230"/>
        <end position="248"/>
    </location>
</feature>
<dbReference type="InterPro" id="IPR052529">
    <property type="entry name" value="Bact_Transport_Assoc"/>
</dbReference>
<dbReference type="Proteomes" id="UP001501585">
    <property type="component" value="Unassembled WGS sequence"/>
</dbReference>
<feature type="transmembrane region" description="Helical" evidence="1">
    <location>
        <begin position="199"/>
        <end position="218"/>
    </location>
</feature>
<name>A0ABP5EUZ5_9ACTN</name>
<feature type="domain" description="DUF418" evidence="2">
    <location>
        <begin position="183"/>
        <end position="334"/>
    </location>
</feature>